<feature type="region of interest" description="Disordered" evidence="3">
    <location>
        <begin position="41"/>
        <end position="63"/>
    </location>
</feature>
<keyword evidence="4" id="KW-0732">Signal</keyword>
<keyword evidence="2" id="KW-0378">Hydrolase</keyword>
<feature type="compositionally biased region" description="Low complexity" evidence="3">
    <location>
        <begin position="385"/>
        <end position="416"/>
    </location>
</feature>
<dbReference type="OrthoDB" id="1404170at2"/>
<dbReference type="RefSeq" id="WP_147114464.1">
    <property type="nucleotide sequence ID" value="NZ_BJVJ01000091.1"/>
</dbReference>
<dbReference type="InterPro" id="IPR023346">
    <property type="entry name" value="Lysozyme-like_dom_sf"/>
</dbReference>
<feature type="compositionally biased region" description="Acidic residues" evidence="3">
    <location>
        <begin position="443"/>
        <end position="460"/>
    </location>
</feature>
<feature type="chain" id="PRO_5022183644" description="Resuscitation-promoting factor core lysozyme-like domain-containing protein" evidence="4">
    <location>
        <begin position="30"/>
        <end position="581"/>
    </location>
</feature>
<dbReference type="AlphaFoldDB" id="A0A511DNQ5"/>
<dbReference type="Proteomes" id="UP000321685">
    <property type="component" value="Unassembled WGS sequence"/>
</dbReference>
<feature type="compositionally biased region" description="Low complexity" evidence="3">
    <location>
        <begin position="41"/>
        <end position="54"/>
    </location>
</feature>
<evidence type="ECO:0000256" key="2">
    <source>
        <dbReference type="ARBA" id="ARBA00022801"/>
    </source>
</evidence>
<evidence type="ECO:0000259" key="5">
    <source>
        <dbReference type="Pfam" id="PF06737"/>
    </source>
</evidence>
<evidence type="ECO:0000256" key="4">
    <source>
        <dbReference type="SAM" id="SignalP"/>
    </source>
</evidence>
<feature type="compositionally biased region" description="Low complexity" evidence="3">
    <location>
        <begin position="466"/>
        <end position="482"/>
    </location>
</feature>
<evidence type="ECO:0000256" key="3">
    <source>
        <dbReference type="SAM" id="MobiDB-lite"/>
    </source>
</evidence>
<dbReference type="Gene3D" id="1.10.530.10">
    <property type="match status" value="1"/>
</dbReference>
<sequence>MPVTTTVGALAVAAALAAGPALTTTPALVADQTDTRTCTVHTTTDTTTKDSGSTTPGGGGGQLTPEQAAKLLGQVRELVTSLTLAGSDARAAALSSGIRALGITPSVASGWRQRVHDLADSTLSAMGSDPAAGTLAVALVKAGYSPTPADLRTSIEKAADTSTATGAGTGGEPGSVIVPSAAAGSVLLAGGALAAAVRALPADGLEVCGLDSNPGDSAGGGADPGSDAGAGTDAGAGGWSAEADALLAELTGNSDPAARQLAQIIEQARDKGTGTGNTGNTVNDQVTERGNNTSTTGGDTGRGGSDTSTGGDTTAQDPGHAGDGSSGSGAATDTTSTGGADGAQAWEAKARTLADELSAAGDDPVARNLSEQLAAQGITGRGQQSDTTNSDTTDSTDSTDTTSGADTSSTSDGGAAADRDQDSDQDDSDQDSAQDSGSGQQSTDDEQSSDDQDQDQDAQDDEKSQDQQGQQDQGTSDDAATAGGQGGDTQSGSDATTSTNTTWDQLAQCESGGDWKINTKNGYEGGLQFDAATWKAYGGDQYAPSADQATREQQIAVAEKVKADRGGYSAWPACSRKLGLS</sequence>
<proteinExistence type="inferred from homology"/>
<name>A0A511DNQ5_9PSEU</name>
<evidence type="ECO:0000256" key="1">
    <source>
        <dbReference type="ARBA" id="ARBA00010830"/>
    </source>
</evidence>
<feature type="compositionally biased region" description="Low complexity" evidence="3">
    <location>
        <begin position="433"/>
        <end position="442"/>
    </location>
</feature>
<dbReference type="GO" id="GO:0016787">
    <property type="term" value="F:hydrolase activity"/>
    <property type="evidence" value="ECO:0007669"/>
    <property type="project" value="UniProtKB-KW"/>
</dbReference>
<keyword evidence="7" id="KW-1185">Reference proteome</keyword>
<feature type="signal peptide" evidence="4">
    <location>
        <begin position="1"/>
        <end position="29"/>
    </location>
</feature>
<comment type="caution">
    <text evidence="6">The sequence shown here is derived from an EMBL/GenBank/DDBJ whole genome shotgun (WGS) entry which is preliminary data.</text>
</comment>
<comment type="similarity">
    <text evidence="1">Belongs to the transglycosylase family. Rpf subfamily.</text>
</comment>
<feature type="compositionally biased region" description="Low complexity" evidence="3">
    <location>
        <begin position="328"/>
        <end position="338"/>
    </location>
</feature>
<evidence type="ECO:0000313" key="6">
    <source>
        <dbReference type="EMBL" id="GEL26449.1"/>
    </source>
</evidence>
<feature type="region of interest" description="Disordered" evidence="3">
    <location>
        <begin position="215"/>
        <end position="237"/>
    </location>
</feature>
<feature type="domain" description="Resuscitation-promoting factor core lysozyme-like" evidence="5">
    <location>
        <begin position="499"/>
        <end position="574"/>
    </location>
</feature>
<feature type="region of interest" description="Disordered" evidence="3">
    <location>
        <begin position="267"/>
        <end position="507"/>
    </location>
</feature>
<dbReference type="EMBL" id="BJVJ01000091">
    <property type="protein sequence ID" value="GEL26449.1"/>
    <property type="molecule type" value="Genomic_DNA"/>
</dbReference>
<dbReference type="Pfam" id="PF06737">
    <property type="entry name" value="Transglycosylas"/>
    <property type="match status" value="1"/>
</dbReference>
<feature type="compositionally biased region" description="Low complexity" evidence="3">
    <location>
        <begin position="305"/>
        <end position="314"/>
    </location>
</feature>
<dbReference type="CDD" id="cd13925">
    <property type="entry name" value="RPF"/>
    <property type="match status" value="1"/>
</dbReference>
<feature type="compositionally biased region" description="Acidic residues" evidence="3">
    <location>
        <begin position="423"/>
        <end position="432"/>
    </location>
</feature>
<reference evidence="6 7" key="1">
    <citation type="submission" date="2019-07" db="EMBL/GenBank/DDBJ databases">
        <title>Whole genome shotgun sequence of Pseudonocardia sulfidoxydans NBRC 16205.</title>
        <authorList>
            <person name="Hosoyama A."/>
            <person name="Uohara A."/>
            <person name="Ohji S."/>
            <person name="Ichikawa N."/>
        </authorList>
    </citation>
    <scope>NUCLEOTIDE SEQUENCE [LARGE SCALE GENOMIC DNA]</scope>
    <source>
        <strain evidence="6 7">NBRC 16205</strain>
    </source>
</reference>
<accession>A0A511DNQ5</accession>
<gene>
    <name evidence="6" type="ORF">PSU4_54030</name>
</gene>
<dbReference type="InterPro" id="IPR010618">
    <property type="entry name" value="RPF"/>
</dbReference>
<feature type="compositionally biased region" description="Polar residues" evidence="3">
    <location>
        <begin position="496"/>
        <end position="505"/>
    </location>
</feature>
<dbReference type="SUPFAM" id="SSF53955">
    <property type="entry name" value="Lysozyme-like"/>
    <property type="match status" value="1"/>
</dbReference>
<evidence type="ECO:0000313" key="7">
    <source>
        <dbReference type="Proteomes" id="UP000321685"/>
    </source>
</evidence>
<organism evidence="6 7">
    <name type="scientific">Pseudonocardia sulfidoxydans NBRC 16205</name>
    <dbReference type="NCBI Taxonomy" id="1223511"/>
    <lineage>
        <taxon>Bacteria</taxon>
        <taxon>Bacillati</taxon>
        <taxon>Actinomycetota</taxon>
        <taxon>Actinomycetes</taxon>
        <taxon>Pseudonocardiales</taxon>
        <taxon>Pseudonocardiaceae</taxon>
        <taxon>Pseudonocardia</taxon>
    </lineage>
</organism>
<protein>
    <recommendedName>
        <fullName evidence="5">Resuscitation-promoting factor core lysozyme-like domain-containing protein</fullName>
    </recommendedName>
</protein>